<comment type="caution">
    <text evidence="1">The sequence shown here is derived from an EMBL/GenBank/DDBJ whole genome shotgun (WGS) entry which is preliminary data.</text>
</comment>
<organism evidence="1">
    <name type="scientific">marine sediment metagenome</name>
    <dbReference type="NCBI Taxonomy" id="412755"/>
    <lineage>
        <taxon>unclassified sequences</taxon>
        <taxon>metagenomes</taxon>
        <taxon>ecological metagenomes</taxon>
    </lineage>
</organism>
<accession>A0A0F9NJM4</accession>
<protein>
    <submittedName>
        <fullName evidence="1">Uncharacterized protein</fullName>
    </submittedName>
</protein>
<name>A0A0F9NJM4_9ZZZZ</name>
<reference evidence="1" key="1">
    <citation type="journal article" date="2015" name="Nature">
        <title>Complex archaea that bridge the gap between prokaryotes and eukaryotes.</title>
        <authorList>
            <person name="Spang A."/>
            <person name="Saw J.H."/>
            <person name="Jorgensen S.L."/>
            <person name="Zaremba-Niedzwiedzka K."/>
            <person name="Martijn J."/>
            <person name="Lind A.E."/>
            <person name="van Eijk R."/>
            <person name="Schleper C."/>
            <person name="Guy L."/>
            <person name="Ettema T.J."/>
        </authorList>
    </citation>
    <scope>NUCLEOTIDE SEQUENCE</scope>
</reference>
<evidence type="ECO:0000313" key="1">
    <source>
        <dbReference type="EMBL" id="KKN12187.1"/>
    </source>
</evidence>
<dbReference type="EMBL" id="LAZR01004058">
    <property type="protein sequence ID" value="KKN12187.1"/>
    <property type="molecule type" value="Genomic_DNA"/>
</dbReference>
<dbReference type="AlphaFoldDB" id="A0A0F9NJM4"/>
<proteinExistence type="predicted"/>
<sequence length="114" mass="12706">MANILRTPEGKKVAINTNADTCLFGAPKNPPNTGTKYTSGTDLYAHKARSGKMYFYTYSWSMWQGTQASYKLLSEQEAREFLLCRAGKLGHEGLSGREEELAKETFPGIFDEDA</sequence>
<gene>
    <name evidence="1" type="ORF">LCGC14_1019100</name>
</gene>